<dbReference type="PROSITE" id="PS00187">
    <property type="entry name" value="TPP_ENZYMES"/>
    <property type="match status" value="1"/>
</dbReference>
<feature type="domain" description="Thiamine pyrophosphate enzyme TPP-binding" evidence="5">
    <location>
        <begin position="389"/>
        <end position="544"/>
    </location>
</feature>
<dbReference type="Gene3D" id="3.40.50.970">
    <property type="match status" value="2"/>
</dbReference>
<dbReference type="InterPro" id="IPR011766">
    <property type="entry name" value="TPP_enzyme_TPP-bd"/>
</dbReference>
<dbReference type="EMBL" id="JAHBAY010000004">
    <property type="protein sequence ID" value="MBT0769414.1"/>
    <property type="molecule type" value="Genomic_DNA"/>
</dbReference>
<dbReference type="Gene3D" id="3.40.50.1220">
    <property type="entry name" value="TPP-binding domain"/>
    <property type="match status" value="1"/>
</dbReference>
<dbReference type="CDD" id="cd02014">
    <property type="entry name" value="TPP_POX"/>
    <property type="match status" value="1"/>
</dbReference>
<dbReference type="InterPro" id="IPR029061">
    <property type="entry name" value="THDP-binding"/>
</dbReference>
<evidence type="ECO:0000313" key="8">
    <source>
        <dbReference type="Proteomes" id="UP001197247"/>
    </source>
</evidence>
<dbReference type="Pfam" id="PF00205">
    <property type="entry name" value="TPP_enzyme_M"/>
    <property type="match status" value="1"/>
</dbReference>
<feature type="domain" description="Thiamine pyrophosphate enzyme N-terminal TPP-binding" evidence="6">
    <location>
        <begin position="4"/>
        <end position="120"/>
    </location>
</feature>
<dbReference type="PANTHER" id="PTHR42981">
    <property type="entry name" value="PYRUVATE DEHYDROGENASE [UBIQUINONE]"/>
    <property type="match status" value="1"/>
</dbReference>
<dbReference type="InterPro" id="IPR029035">
    <property type="entry name" value="DHS-like_NAD/FAD-binding_dom"/>
</dbReference>
<dbReference type="InterPro" id="IPR047211">
    <property type="entry name" value="POXB-like"/>
</dbReference>
<dbReference type="InterPro" id="IPR000399">
    <property type="entry name" value="TPP-bd_CS"/>
</dbReference>
<proteinExistence type="inferred from homology"/>
<dbReference type="RefSeq" id="WP_214155716.1">
    <property type="nucleotide sequence ID" value="NZ_JAHBAY010000004.1"/>
</dbReference>
<evidence type="ECO:0000256" key="3">
    <source>
        <dbReference type="RuleBase" id="RU362132"/>
    </source>
</evidence>
<sequence>MTQTVADFVLSRLREWGVEQVFGYPGDGINGLIGAWGRADDQPQFVQSRHEEMSALQAVGYAKFTGRPGVCVATSGPGAIHLLNGLYDAKLDHVPVVAIVGQTERSAIGGAYQQEVDLLSLFKDVASEYVQMVTVPQQLPNVLDRAFRTAQARQAPTCVIIPADVQDLPYEPPEHAFRQVPSSHPVTSWPTVSPDDASVRAAAELLNSGSKVAMLIGQGARGAKAEVIQVADVLGAGVAKALLGKDVLGDDLPFVTGAIGLLGTRPSYELMRDCDTLLTVGSNFPYSQFLPELDQARAVQIDIDGKYLGLRYPYELNLVGDAAATLRALLPLLRRQEDRSWRETVEQNVSRWRETVDREAAVAGDPINPMALFREGSRRLPADVIVTSDSGSAADWYARCVELTGEMRGSLSGTLATMGAAVPYGIGAKFGQPHRPVVAFEGDGAMQMNGLAELLTVARYWKQWADPRFVTVVLHNNDLTQVTWELRSMGGSPKFVESQSLPEVSYADFATGIGLEGITVDRPQDLGRAWDQALTCGRPAVLDVRVDPDFPPIPPHATLEQARATAAALLKGDENRRGVISAGIRTKMQELLPHRNQD</sequence>
<evidence type="ECO:0000256" key="2">
    <source>
        <dbReference type="ARBA" id="ARBA00023052"/>
    </source>
</evidence>
<dbReference type="CDD" id="cd07039">
    <property type="entry name" value="TPP_PYR_POX"/>
    <property type="match status" value="1"/>
</dbReference>
<keyword evidence="2 3" id="KW-0786">Thiamine pyrophosphate</keyword>
<comment type="similarity">
    <text evidence="1 3">Belongs to the TPP enzyme family.</text>
</comment>
<dbReference type="InterPro" id="IPR012000">
    <property type="entry name" value="Thiamin_PyroP_enz_cen_dom"/>
</dbReference>
<accession>A0ABS5TEA9</accession>
<protein>
    <submittedName>
        <fullName evidence="7">Thiamine pyrophosphate-requiring protein</fullName>
    </submittedName>
</protein>
<evidence type="ECO:0000256" key="1">
    <source>
        <dbReference type="ARBA" id="ARBA00007812"/>
    </source>
</evidence>
<reference evidence="7 8" key="1">
    <citation type="submission" date="2021-05" db="EMBL/GenBank/DDBJ databases">
        <title>Kineosporia and Streptomyces sp. nov. two new marine actinobacteria isolated from Coral.</title>
        <authorList>
            <person name="Buangrab K."/>
            <person name="Sutthacheep M."/>
            <person name="Yeemin T."/>
            <person name="Harunari E."/>
            <person name="Igarashi Y."/>
            <person name="Kanchanasin P."/>
            <person name="Tanasupawat S."/>
            <person name="Phongsopitanun W."/>
        </authorList>
    </citation>
    <scope>NUCLEOTIDE SEQUENCE [LARGE SCALE GENOMIC DNA]</scope>
    <source>
        <strain evidence="7 8">J2-2</strain>
    </source>
</reference>
<keyword evidence="8" id="KW-1185">Reference proteome</keyword>
<dbReference type="SUPFAM" id="SSF52467">
    <property type="entry name" value="DHS-like NAD/FAD-binding domain"/>
    <property type="match status" value="1"/>
</dbReference>
<dbReference type="Proteomes" id="UP001197247">
    <property type="component" value="Unassembled WGS sequence"/>
</dbReference>
<dbReference type="Pfam" id="PF02776">
    <property type="entry name" value="TPP_enzyme_N"/>
    <property type="match status" value="1"/>
</dbReference>
<dbReference type="NCBIfam" id="NF006129">
    <property type="entry name" value="PRK08273.1"/>
    <property type="match status" value="1"/>
</dbReference>
<dbReference type="SUPFAM" id="SSF52518">
    <property type="entry name" value="Thiamin diphosphate-binding fold (THDP-binding)"/>
    <property type="match status" value="2"/>
</dbReference>
<evidence type="ECO:0000259" key="6">
    <source>
        <dbReference type="Pfam" id="PF02776"/>
    </source>
</evidence>
<comment type="caution">
    <text evidence="7">The sequence shown here is derived from an EMBL/GenBank/DDBJ whole genome shotgun (WGS) entry which is preliminary data.</text>
</comment>
<gene>
    <name evidence="7" type="ORF">KIH74_10820</name>
</gene>
<evidence type="ECO:0000259" key="5">
    <source>
        <dbReference type="Pfam" id="PF02775"/>
    </source>
</evidence>
<evidence type="ECO:0000313" key="7">
    <source>
        <dbReference type="EMBL" id="MBT0769414.1"/>
    </source>
</evidence>
<dbReference type="InterPro" id="IPR012001">
    <property type="entry name" value="Thiamin_PyroP_enz_TPP-bd_dom"/>
</dbReference>
<dbReference type="Pfam" id="PF02775">
    <property type="entry name" value="TPP_enzyme_C"/>
    <property type="match status" value="1"/>
</dbReference>
<evidence type="ECO:0000259" key="4">
    <source>
        <dbReference type="Pfam" id="PF00205"/>
    </source>
</evidence>
<organism evidence="7 8">
    <name type="scientific">Kineosporia corallincola</name>
    <dbReference type="NCBI Taxonomy" id="2835133"/>
    <lineage>
        <taxon>Bacteria</taxon>
        <taxon>Bacillati</taxon>
        <taxon>Actinomycetota</taxon>
        <taxon>Actinomycetes</taxon>
        <taxon>Kineosporiales</taxon>
        <taxon>Kineosporiaceae</taxon>
        <taxon>Kineosporia</taxon>
    </lineage>
</organism>
<feature type="domain" description="Thiamine pyrophosphate enzyme central" evidence="4">
    <location>
        <begin position="199"/>
        <end position="329"/>
    </location>
</feature>
<dbReference type="PANTHER" id="PTHR42981:SF2">
    <property type="entry name" value="PYRUVATE DEHYDROGENASE [UBIQUINONE]"/>
    <property type="match status" value="1"/>
</dbReference>
<dbReference type="InterPro" id="IPR047210">
    <property type="entry name" value="TPP_PYR_POXB-like"/>
</dbReference>
<dbReference type="InterPro" id="IPR047212">
    <property type="entry name" value="TPP_POXB-like"/>
</dbReference>
<name>A0ABS5TEA9_9ACTN</name>